<name>G2Y3X9_BOTF4</name>
<dbReference type="GO" id="GO:0003676">
    <property type="term" value="F:nucleic acid binding"/>
    <property type="evidence" value="ECO:0007669"/>
    <property type="project" value="InterPro"/>
</dbReference>
<feature type="compositionally biased region" description="Basic and acidic residues" evidence="1">
    <location>
        <begin position="153"/>
        <end position="165"/>
    </location>
</feature>
<reference evidence="3" key="1">
    <citation type="journal article" date="2011" name="PLoS Genet.">
        <title>Genomic analysis of the necrotrophic fungal pathogens Sclerotinia sclerotiorum and Botrytis cinerea.</title>
        <authorList>
            <person name="Amselem J."/>
            <person name="Cuomo C.A."/>
            <person name="van Kan J.A."/>
            <person name="Viaud M."/>
            <person name="Benito E.P."/>
            <person name="Couloux A."/>
            <person name="Coutinho P.M."/>
            <person name="de Vries R.P."/>
            <person name="Dyer P.S."/>
            <person name="Fillinger S."/>
            <person name="Fournier E."/>
            <person name="Gout L."/>
            <person name="Hahn M."/>
            <person name="Kohn L."/>
            <person name="Lapalu N."/>
            <person name="Plummer K.M."/>
            <person name="Pradier J.M."/>
            <person name="Quevillon E."/>
            <person name="Sharon A."/>
            <person name="Simon A."/>
            <person name="ten Have A."/>
            <person name="Tudzynski B."/>
            <person name="Tudzynski P."/>
            <person name="Wincker P."/>
            <person name="Andrew M."/>
            <person name="Anthouard V."/>
            <person name="Beever R.E."/>
            <person name="Beffa R."/>
            <person name="Benoit I."/>
            <person name="Bouzid O."/>
            <person name="Brault B."/>
            <person name="Chen Z."/>
            <person name="Choquer M."/>
            <person name="Collemare J."/>
            <person name="Cotton P."/>
            <person name="Danchin E.G."/>
            <person name="Da Silva C."/>
            <person name="Gautier A."/>
            <person name="Giraud C."/>
            <person name="Giraud T."/>
            <person name="Gonzalez C."/>
            <person name="Grossetete S."/>
            <person name="Guldener U."/>
            <person name="Henrissat B."/>
            <person name="Howlett B.J."/>
            <person name="Kodira C."/>
            <person name="Kretschmer M."/>
            <person name="Lappartient A."/>
            <person name="Leroch M."/>
            <person name="Levis C."/>
            <person name="Mauceli E."/>
            <person name="Neuveglise C."/>
            <person name="Oeser B."/>
            <person name="Pearson M."/>
            <person name="Poulain J."/>
            <person name="Poussereau N."/>
            <person name="Quesneville H."/>
            <person name="Rascle C."/>
            <person name="Schumacher J."/>
            <person name="Segurens B."/>
            <person name="Sexton A."/>
            <person name="Silva E."/>
            <person name="Sirven C."/>
            <person name="Soanes D.M."/>
            <person name="Talbot N.J."/>
            <person name="Templeton M."/>
            <person name="Yandava C."/>
            <person name="Yarden O."/>
            <person name="Zeng Q."/>
            <person name="Rollins J.A."/>
            <person name="Lebrun M.H."/>
            <person name="Dickman M."/>
        </authorList>
    </citation>
    <scope>NUCLEOTIDE SEQUENCE [LARGE SCALE GENOMIC DNA]</scope>
    <source>
        <strain evidence="3">T4</strain>
    </source>
</reference>
<dbReference type="eggNOG" id="ENOG502S8YH">
    <property type="taxonomic scope" value="Eukaryota"/>
</dbReference>
<evidence type="ECO:0000313" key="2">
    <source>
        <dbReference type="EMBL" id="CCD47369.1"/>
    </source>
</evidence>
<dbReference type="STRING" id="999810.G2Y3X9"/>
<dbReference type="Proteomes" id="UP000008177">
    <property type="component" value="Unplaced contigs"/>
</dbReference>
<dbReference type="PANTHER" id="PTHR43040">
    <property type="entry name" value="RIBONUCLEASE D"/>
    <property type="match status" value="1"/>
</dbReference>
<sequence>MSLFAIILAAVTLQRFRSNLSEYFKRKEIVFFDVRTDSDALYAHFGVALQGVEDVQLMESATRATTSSRKYLNGLAKCIEQSGLDSRDLTSWKLAKEKGERLFKVQFGGSYEVFEQRPIRNHIISYCVGDVQHLPKLRSRYYSRTSRWRDLVGRESKKRVEESQKPEYQPHGPERTLAPWSEDRNKSLDAWNYVPPTTDIFDDDYGRNDEEEYEEECEFDDDGPTSDSDIINDCGHHLYYSD</sequence>
<dbReference type="PANTHER" id="PTHR43040:SF1">
    <property type="entry name" value="RIBONUCLEASE D"/>
    <property type="match status" value="1"/>
</dbReference>
<dbReference type="Gene3D" id="3.30.420.10">
    <property type="entry name" value="Ribonuclease H-like superfamily/Ribonuclease H"/>
    <property type="match status" value="1"/>
</dbReference>
<dbReference type="InterPro" id="IPR012337">
    <property type="entry name" value="RNaseH-like_sf"/>
</dbReference>
<dbReference type="AlphaFoldDB" id="G2Y3X9"/>
<dbReference type="SUPFAM" id="SSF53098">
    <property type="entry name" value="Ribonuclease H-like"/>
    <property type="match status" value="1"/>
</dbReference>
<evidence type="ECO:0000313" key="3">
    <source>
        <dbReference type="Proteomes" id="UP000008177"/>
    </source>
</evidence>
<dbReference type="InParanoid" id="G2Y3X9"/>
<gene>
    <name evidence="2" type="ORF">BofuT4_P005280.1</name>
</gene>
<organism evidence="2 3">
    <name type="scientific">Botryotinia fuckeliana (strain T4)</name>
    <name type="common">Noble rot fungus</name>
    <name type="synonym">Botrytis cinerea</name>
    <dbReference type="NCBI Taxonomy" id="999810"/>
    <lineage>
        <taxon>Eukaryota</taxon>
        <taxon>Fungi</taxon>
        <taxon>Dikarya</taxon>
        <taxon>Ascomycota</taxon>
        <taxon>Pezizomycotina</taxon>
        <taxon>Leotiomycetes</taxon>
        <taxon>Helotiales</taxon>
        <taxon>Sclerotiniaceae</taxon>
        <taxon>Botrytis</taxon>
    </lineage>
</organism>
<accession>G2Y3X9</accession>
<dbReference type="OrthoDB" id="26838at2759"/>
<dbReference type="HOGENOM" id="CLU_106821_0_0_1"/>
<dbReference type="InterPro" id="IPR036397">
    <property type="entry name" value="RNaseH_sf"/>
</dbReference>
<dbReference type="EMBL" id="FQ790286">
    <property type="protein sequence ID" value="CCD47369.1"/>
    <property type="molecule type" value="Genomic_DNA"/>
</dbReference>
<protein>
    <submittedName>
        <fullName evidence="2">Uncharacterized protein</fullName>
    </submittedName>
</protein>
<evidence type="ECO:0000256" key="1">
    <source>
        <dbReference type="SAM" id="MobiDB-lite"/>
    </source>
</evidence>
<feature type="region of interest" description="Disordered" evidence="1">
    <location>
        <begin position="153"/>
        <end position="228"/>
    </location>
</feature>
<proteinExistence type="predicted"/>
<feature type="compositionally biased region" description="Acidic residues" evidence="1">
    <location>
        <begin position="209"/>
        <end position="224"/>
    </location>
</feature>